<sequence length="41" mass="4443">MKKFFEILSAALFLAVTVTWAAALILAGPALLKLCILYLFG</sequence>
<reference evidence="1" key="1">
    <citation type="submission" date="2019-11" db="EMBL/GenBank/DDBJ databases">
        <authorList>
            <person name="Feng L."/>
        </authorList>
    </citation>
    <scope>NUCLEOTIDE SEQUENCE</scope>
    <source>
        <strain evidence="1">AundefinedLFYP135</strain>
    </source>
</reference>
<gene>
    <name evidence="1" type="ORF">AULFYP135_01742</name>
</gene>
<dbReference type="EMBL" id="CACRSL010000003">
    <property type="protein sequence ID" value="VYT12526.1"/>
    <property type="molecule type" value="Genomic_DNA"/>
</dbReference>
<protein>
    <submittedName>
        <fullName evidence="1">Uncharacterized protein</fullName>
    </submittedName>
</protein>
<dbReference type="AlphaFoldDB" id="A0A6N2UAM7"/>
<evidence type="ECO:0000313" key="1">
    <source>
        <dbReference type="EMBL" id="VYT12526.1"/>
    </source>
</evidence>
<name>A0A6N2UAM7_9FIRM</name>
<organism evidence="1">
    <name type="scientific">uncultured Anaerotruncus sp</name>
    <dbReference type="NCBI Taxonomy" id="905011"/>
    <lineage>
        <taxon>Bacteria</taxon>
        <taxon>Bacillati</taxon>
        <taxon>Bacillota</taxon>
        <taxon>Clostridia</taxon>
        <taxon>Eubacteriales</taxon>
        <taxon>Oscillospiraceae</taxon>
        <taxon>Anaerotruncus</taxon>
        <taxon>environmental samples</taxon>
    </lineage>
</organism>
<proteinExistence type="predicted"/>
<accession>A0A6N2UAM7</accession>